<dbReference type="Proteomes" id="UP000037269">
    <property type="component" value="Unassembled WGS sequence"/>
</dbReference>
<dbReference type="STRING" id="47500.AF333_06755"/>
<dbReference type="Pfam" id="PF07484">
    <property type="entry name" value="Collar"/>
    <property type="match status" value="1"/>
</dbReference>
<sequence>MGFIENTKGGSSVPVGAVMHFTTKNPPKGWLKANGEAVSRTQYADLFTVIGTTFGNGDGSTTFNLPDLRGEFIRGFDDERGVDKERIFGSWQEDELKSHNHNLAYRLRSGEQGPLNQWVAESFNGSGYYDKNKITQTGGYETRPRNVSLLACIKY</sequence>
<reference evidence="3 5" key="2">
    <citation type="submission" date="2016-10" db="EMBL/GenBank/DDBJ databases">
        <authorList>
            <person name="de Groot N.N."/>
        </authorList>
    </citation>
    <scope>NUCLEOTIDE SEQUENCE [LARGE SCALE GENOMIC DNA]</scope>
    <source>
        <strain evidence="3 5">DSM 2895</strain>
    </source>
</reference>
<gene>
    <name evidence="2" type="ORF">AF333_06755</name>
    <name evidence="3" type="ORF">SAMN04487909_14910</name>
</gene>
<dbReference type="EMBL" id="FNED01000049">
    <property type="protein sequence ID" value="SDK32591.1"/>
    <property type="molecule type" value="Genomic_DNA"/>
</dbReference>
<dbReference type="EMBL" id="LGUG01000004">
    <property type="protein sequence ID" value="KON95221.1"/>
    <property type="molecule type" value="Genomic_DNA"/>
</dbReference>
<dbReference type="PATRIC" id="fig|47500.9.peg.2514"/>
<evidence type="ECO:0000313" key="3">
    <source>
        <dbReference type="EMBL" id="SDK32591.1"/>
    </source>
</evidence>
<organism evidence="2 4">
    <name type="scientific">Aneurinibacillus migulanus</name>
    <name type="common">Bacillus migulanus</name>
    <dbReference type="NCBI Taxonomy" id="47500"/>
    <lineage>
        <taxon>Bacteria</taxon>
        <taxon>Bacillati</taxon>
        <taxon>Bacillota</taxon>
        <taxon>Bacilli</taxon>
        <taxon>Bacillales</taxon>
        <taxon>Paenibacillaceae</taxon>
        <taxon>Aneurinibacillus group</taxon>
        <taxon>Aneurinibacillus</taxon>
    </lineage>
</organism>
<evidence type="ECO:0000259" key="1">
    <source>
        <dbReference type="Pfam" id="PF07484"/>
    </source>
</evidence>
<dbReference type="InterPro" id="IPR011083">
    <property type="entry name" value="Phage_tail_collar_dom"/>
</dbReference>
<evidence type="ECO:0000313" key="4">
    <source>
        <dbReference type="Proteomes" id="UP000037269"/>
    </source>
</evidence>
<evidence type="ECO:0000313" key="2">
    <source>
        <dbReference type="EMBL" id="KON95221.1"/>
    </source>
</evidence>
<name>A0A0M0H0I1_ANEMI</name>
<proteinExistence type="predicted"/>
<dbReference type="AlphaFoldDB" id="A0A0M0H0I1"/>
<protein>
    <submittedName>
        <fullName evidence="3">Phage Tail Collar Domain</fullName>
    </submittedName>
</protein>
<accession>A0A0M0H0I1</accession>
<dbReference type="InterPro" id="IPR037053">
    <property type="entry name" value="Phage_tail_collar_dom_sf"/>
</dbReference>
<dbReference type="SUPFAM" id="SSF88874">
    <property type="entry name" value="Receptor-binding domain of short tail fibre protein gp12"/>
    <property type="match status" value="1"/>
</dbReference>
<evidence type="ECO:0000313" key="5">
    <source>
        <dbReference type="Proteomes" id="UP000182836"/>
    </source>
</evidence>
<dbReference type="Proteomes" id="UP000182836">
    <property type="component" value="Unassembled WGS sequence"/>
</dbReference>
<dbReference type="RefSeq" id="WP_043068810.1">
    <property type="nucleotide sequence ID" value="NZ_BJOA01000200.1"/>
</dbReference>
<keyword evidence="4" id="KW-1185">Reference proteome</keyword>
<dbReference type="GeneID" id="42304897"/>
<dbReference type="Gene3D" id="3.90.1340.10">
    <property type="entry name" value="Phage tail collar domain"/>
    <property type="match status" value="1"/>
</dbReference>
<reference evidence="2 4" key="1">
    <citation type="submission" date="2015-07" db="EMBL/GenBank/DDBJ databases">
        <title>Fjat-14205 dsm 2895.</title>
        <authorList>
            <person name="Liu B."/>
            <person name="Wang J."/>
            <person name="Zhu Y."/>
            <person name="Liu G."/>
            <person name="Chen Q."/>
            <person name="Chen Z."/>
            <person name="Lan J."/>
            <person name="Che J."/>
            <person name="Ge C."/>
            <person name="Shi H."/>
            <person name="Pan Z."/>
            <person name="Liu X."/>
        </authorList>
    </citation>
    <scope>NUCLEOTIDE SEQUENCE [LARGE SCALE GENOMIC DNA]</scope>
    <source>
        <strain evidence="2 4">DSM 2895</strain>
    </source>
</reference>
<feature type="domain" description="Phage tail collar" evidence="1">
    <location>
        <begin position="16"/>
        <end position="73"/>
    </location>
</feature>